<name>A0A8J3TKV6_9ACTN</name>
<dbReference type="EMBL" id="BOOO01000004">
    <property type="protein sequence ID" value="GII27617.1"/>
    <property type="molecule type" value="Genomic_DNA"/>
</dbReference>
<proteinExistence type="predicted"/>
<organism evidence="2 3">
    <name type="scientific">Planotetraspora mira</name>
    <dbReference type="NCBI Taxonomy" id="58121"/>
    <lineage>
        <taxon>Bacteria</taxon>
        <taxon>Bacillati</taxon>
        <taxon>Actinomycetota</taxon>
        <taxon>Actinomycetes</taxon>
        <taxon>Streptosporangiales</taxon>
        <taxon>Streptosporangiaceae</taxon>
        <taxon>Planotetraspora</taxon>
    </lineage>
</organism>
<dbReference type="Proteomes" id="UP000650628">
    <property type="component" value="Unassembled WGS sequence"/>
</dbReference>
<feature type="compositionally biased region" description="Basic and acidic residues" evidence="1">
    <location>
        <begin position="47"/>
        <end position="57"/>
    </location>
</feature>
<dbReference type="AlphaFoldDB" id="A0A8J3TKV6"/>
<comment type="caution">
    <text evidence="2">The sequence shown here is derived from an EMBL/GenBank/DDBJ whole genome shotgun (WGS) entry which is preliminary data.</text>
</comment>
<accession>A0A8J3TKV6</accession>
<protein>
    <submittedName>
        <fullName evidence="2">Uncharacterized protein</fullName>
    </submittedName>
</protein>
<sequence length="99" mass="11110">MIFDRNHDLDGAELMEFQRLLYDPVLSPTEEESTAMFTETVNSPVDSHFDPVEHDPFVSDPAESAYWDPGAEFSHDDPAGWHEHHHPHDGYSGDGDGDG</sequence>
<evidence type="ECO:0000313" key="2">
    <source>
        <dbReference type="EMBL" id="GII27617.1"/>
    </source>
</evidence>
<keyword evidence="3" id="KW-1185">Reference proteome</keyword>
<dbReference type="RefSeq" id="WP_203951659.1">
    <property type="nucleotide sequence ID" value="NZ_BOOO01000004.1"/>
</dbReference>
<evidence type="ECO:0000256" key="1">
    <source>
        <dbReference type="SAM" id="MobiDB-lite"/>
    </source>
</evidence>
<reference evidence="2 3" key="1">
    <citation type="submission" date="2021-01" db="EMBL/GenBank/DDBJ databases">
        <title>Whole genome shotgun sequence of Planotetraspora mira NBRC 15435.</title>
        <authorList>
            <person name="Komaki H."/>
            <person name="Tamura T."/>
        </authorList>
    </citation>
    <scope>NUCLEOTIDE SEQUENCE [LARGE SCALE GENOMIC DNA]</scope>
    <source>
        <strain evidence="2 3">NBRC 15435</strain>
    </source>
</reference>
<feature type="compositionally biased region" description="Basic and acidic residues" evidence="1">
    <location>
        <begin position="73"/>
        <end position="91"/>
    </location>
</feature>
<evidence type="ECO:0000313" key="3">
    <source>
        <dbReference type="Proteomes" id="UP000650628"/>
    </source>
</evidence>
<gene>
    <name evidence="2" type="ORF">Pmi06nite_10590</name>
</gene>
<feature type="region of interest" description="Disordered" evidence="1">
    <location>
        <begin position="42"/>
        <end position="99"/>
    </location>
</feature>